<reference evidence="3" key="1">
    <citation type="journal article" date="2014" name="Genome Biol. Evol.">
        <title>The secreted proteins of Achlya hypogyna and Thraustotheca clavata identify the ancestral oomycete secretome and reveal gene acquisitions by horizontal gene transfer.</title>
        <authorList>
            <person name="Misner I."/>
            <person name="Blouin N."/>
            <person name="Leonard G."/>
            <person name="Richards T.A."/>
            <person name="Lane C.E."/>
        </authorList>
    </citation>
    <scope>NUCLEOTIDE SEQUENCE</scope>
    <source>
        <strain evidence="3">ATCC 34112</strain>
    </source>
</reference>
<feature type="signal peptide" evidence="2">
    <location>
        <begin position="1"/>
        <end position="16"/>
    </location>
</feature>
<proteinExistence type="predicted"/>
<organism evidence="3">
    <name type="scientific">Thraustotheca clavata</name>
    <dbReference type="NCBI Taxonomy" id="74557"/>
    <lineage>
        <taxon>Eukaryota</taxon>
        <taxon>Sar</taxon>
        <taxon>Stramenopiles</taxon>
        <taxon>Oomycota</taxon>
        <taxon>Saprolegniomycetes</taxon>
        <taxon>Saprolegniales</taxon>
        <taxon>Achlyaceae</taxon>
        <taxon>Thraustotheca</taxon>
    </lineage>
</organism>
<protein>
    <submittedName>
        <fullName evidence="3">Secreted protein</fullName>
    </submittedName>
</protein>
<evidence type="ECO:0000256" key="1">
    <source>
        <dbReference type="SAM" id="MobiDB-lite"/>
    </source>
</evidence>
<dbReference type="EMBL" id="KM038023">
    <property type="protein sequence ID" value="AIG55484.1"/>
    <property type="molecule type" value="Genomic_DNA"/>
</dbReference>
<dbReference type="AlphaFoldDB" id="A0A0A7CM47"/>
<name>A0A0A7CM47_9STRA</name>
<accession>A0A0A7CM47</accession>
<evidence type="ECO:0000256" key="2">
    <source>
        <dbReference type="SAM" id="SignalP"/>
    </source>
</evidence>
<feature type="region of interest" description="Disordered" evidence="1">
    <location>
        <begin position="98"/>
        <end position="129"/>
    </location>
</feature>
<feature type="chain" id="PRO_5002027285" evidence="2">
    <location>
        <begin position="17"/>
        <end position="221"/>
    </location>
</feature>
<keyword evidence="2" id="KW-0732">Signal</keyword>
<sequence length="221" mass="22712">MLRLTALAAIIQVAIATSTPAPTYDCGASHAPCYSKNGDFGGCYVPSRQGCCNGVPYFYVDASGVTANCCKDANGTDVIITHPNYVFYDCPSTPEPTTLTPTPTTLTPNTTTPLPVITTPRPNVTTTAPVVTTSPATTTIAPRACISVSVNHDATYCIDGPICSGDGILPAGVLCPKKGAPATADCHTSLPSYTSNGCFLPSDSVCQKIPTGAWGCVLKSA</sequence>
<evidence type="ECO:0000313" key="3">
    <source>
        <dbReference type="EMBL" id="AIG55484.1"/>
    </source>
</evidence>